<evidence type="ECO:0000256" key="3">
    <source>
        <dbReference type="ARBA" id="ARBA00012111"/>
    </source>
</evidence>
<keyword evidence="4" id="KW-0678">Repressor</keyword>
<comment type="subcellular location">
    <subcellularLocation>
        <location evidence="1">Nucleus</location>
    </subcellularLocation>
</comment>
<comment type="similarity">
    <text evidence="2">Belongs to the histone deacetylase family. HD type 2 subfamily.</text>
</comment>
<dbReference type="PANTHER" id="PTHR10625:SF5">
    <property type="entry name" value="HISTONE DEACETYLASE"/>
    <property type="match status" value="1"/>
</dbReference>
<dbReference type="InterPro" id="IPR037138">
    <property type="entry name" value="His_deacetylse_dom_sf"/>
</dbReference>
<dbReference type="AlphaFoldDB" id="A0A813FC16"/>
<keyword evidence="8" id="KW-0804">Transcription</keyword>
<evidence type="ECO:0000256" key="6">
    <source>
        <dbReference type="ARBA" id="ARBA00022853"/>
    </source>
</evidence>
<gene>
    <name evidence="11" type="ORF">PGLA1383_LOCUS27212</name>
</gene>
<evidence type="ECO:0000313" key="11">
    <source>
        <dbReference type="EMBL" id="CAE8609385.1"/>
    </source>
</evidence>
<dbReference type="InterPro" id="IPR000286">
    <property type="entry name" value="HDACs"/>
</dbReference>
<keyword evidence="7" id="KW-0805">Transcription regulation</keyword>
<dbReference type="PANTHER" id="PTHR10625">
    <property type="entry name" value="HISTONE DEACETYLASE HDAC1-RELATED"/>
    <property type="match status" value="1"/>
</dbReference>
<dbReference type="PRINTS" id="PR01270">
    <property type="entry name" value="HDASUPER"/>
</dbReference>
<sequence length="233" mass="24327">MALTRPPGHHSSQDRAAGFCLYNSVAIAARQALKSPSIERVLILDLDVHHGDGTQAIFYENPSVLTISLHAQELLVSDGAGGKEIGLFPEAGLEDRCGSGAGLGKNVNVPLRYIPGGYGDQDYLALLEKLVLPVCSEFSPDLVLVAAGFDCCEGDPSGAGFRISGPGFFGPAMRRLRECLAGGRLCLALEGGYAVEGLCGGLQACLEAMLGESSGRSLLALDEPRPEVAATIQ</sequence>
<name>A0A813FC16_POLGL</name>
<evidence type="ECO:0000256" key="8">
    <source>
        <dbReference type="ARBA" id="ARBA00023163"/>
    </source>
</evidence>
<evidence type="ECO:0000256" key="4">
    <source>
        <dbReference type="ARBA" id="ARBA00022491"/>
    </source>
</evidence>
<dbReference type="GO" id="GO:0040029">
    <property type="term" value="P:epigenetic regulation of gene expression"/>
    <property type="evidence" value="ECO:0007669"/>
    <property type="project" value="TreeGrafter"/>
</dbReference>
<dbReference type="InterPro" id="IPR023696">
    <property type="entry name" value="Ureohydrolase_dom_sf"/>
</dbReference>
<organism evidence="11 12">
    <name type="scientific">Polarella glacialis</name>
    <name type="common">Dinoflagellate</name>
    <dbReference type="NCBI Taxonomy" id="89957"/>
    <lineage>
        <taxon>Eukaryota</taxon>
        <taxon>Sar</taxon>
        <taxon>Alveolata</taxon>
        <taxon>Dinophyceae</taxon>
        <taxon>Suessiales</taxon>
        <taxon>Suessiaceae</taxon>
        <taxon>Polarella</taxon>
    </lineage>
</organism>
<dbReference type="OMA" id="AGFDCCE"/>
<evidence type="ECO:0000256" key="9">
    <source>
        <dbReference type="ARBA" id="ARBA00023242"/>
    </source>
</evidence>
<dbReference type="GO" id="GO:0141221">
    <property type="term" value="F:histone deacetylase activity, hydrolytic mechanism"/>
    <property type="evidence" value="ECO:0007669"/>
    <property type="project" value="UniProtKB-EC"/>
</dbReference>
<dbReference type="CDD" id="cd09992">
    <property type="entry name" value="HDAC_classII"/>
    <property type="match status" value="1"/>
</dbReference>
<evidence type="ECO:0000256" key="5">
    <source>
        <dbReference type="ARBA" id="ARBA00022801"/>
    </source>
</evidence>
<accession>A0A813FC16</accession>
<keyword evidence="6" id="KW-0156">Chromatin regulator</keyword>
<evidence type="ECO:0000313" key="12">
    <source>
        <dbReference type="Proteomes" id="UP000654075"/>
    </source>
</evidence>
<evidence type="ECO:0000256" key="2">
    <source>
        <dbReference type="ARBA" id="ARBA00007738"/>
    </source>
</evidence>
<dbReference type="Pfam" id="PF00850">
    <property type="entry name" value="Hist_deacetyl"/>
    <property type="match status" value="1"/>
</dbReference>
<feature type="non-terminal residue" evidence="11">
    <location>
        <position position="233"/>
    </location>
</feature>
<keyword evidence="9" id="KW-0539">Nucleus</keyword>
<dbReference type="GO" id="GO:0000118">
    <property type="term" value="C:histone deacetylase complex"/>
    <property type="evidence" value="ECO:0007669"/>
    <property type="project" value="TreeGrafter"/>
</dbReference>
<comment type="caution">
    <text evidence="11">The sequence shown here is derived from an EMBL/GenBank/DDBJ whole genome shotgun (WGS) entry which is preliminary data.</text>
</comment>
<feature type="domain" description="Histone deacetylase" evidence="10">
    <location>
        <begin position="2"/>
        <end position="208"/>
    </location>
</feature>
<proteinExistence type="inferred from homology"/>
<dbReference type="Gene3D" id="3.40.800.20">
    <property type="entry name" value="Histone deacetylase domain"/>
    <property type="match status" value="1"/>
</dbReference>
<evidence type="ECO:0000256" key="1">
    <source>
        <dbReference type="ARBA" id="ARBA00004123"/>
    </source>
</evidence>
<dbReference type="OrthoDB" id="424012at2759"/>
<keyword evidence="5" id="KW-0378">Hydrolase</keyword>
<evidence type="ECO:0000256" key="7">
    <source>
        <dbReference type="ARBA" id="ARBA00023015"/>
    </source>
</evidence>
<evidence type="ECO:0000259" key="10">
    <source>
        <dbReference type="Pfam" id="PF00850"/>
    </source>
</evidence>
<dbReference type="SUPFAM" id="SSF52768">
    <property type="entry name" value="Arginase/deacetylase"/>
    <property type="match status" value="1"/>
</dbReference>
<dbReference type="EC" id="3.5.1.98" evidence="3"/>
<dbReference type="EMBL" id="CAJNNV010024297">
    <property type="protein sequence ID" value="CAE8609385.1"/>
    <property type="molecule type" value="Genomic_DNA"/>
</dbReference>
<reference evidence="11" key="1">
    <citation type="submission" date="2021-02" db="EMBL/GenBank/DDBJ databases">
        <authorList>
            <person name="Dougan E. K."/>
            <person name="Rhodes N."/>
            <person name="Thang M."/>
            <person name="Chan C."/>
        </authorList>
    </citation>
    <scope>NUCLEOTIDE SEQUENCE</scope>
</reference>
<dbReference type="Proteomes" id="UP000654075">
    <property type="component" value="Unassembled WGS sequence"/>
</dbReference>
<dbReference type="InterPro" id="IPR023801">
    <property type="entry name" value="His_deacetylse_dom"/>
</dbReference>
<protein>
    <recommendedName>
        <fullName evidence="3">histone deacetylase</fullName>
        <ecNumber evidence="3">3.5.1.98</ecNumber>
    </recommendedName>
</protein>
<keyword evidence="12" id="KW-1185">Reference proteome</keyword>